<evidence type="ECO:0000313" key="2">
    <source>
        <dbReference type="EMBL" id="MCA5892854.1"/>
    </source>
</evidence>
<feature type="compositionally biased region" description="Basic and acidic residues" evidence="1">
    <location>
        <begin position="430"/>
        <end position="446"/>
    </location>
</feature>
<reference evidence="2 3" key="1">
    <citation type="submission" date="2021-09" db="EMBL/GenBank/DDBJ databases">
        <title>Isoptericola luteus sp. nov., a novel bacterium isolated from Harbin, the capital city of Heilongjiang province.</title>
        <authorList>
            <person name="Li J."/>
        </authorList>
    </citation>
    <scope>NUCLEOTIDE SEQUENCE [LARGE SCALE GENOMIC DNA]</scope>
    <source>
        <strain evidence="2 3">NEAU-Y5</strain>
    </source>
</reference>
<keyword evidence="3" id="KW-1185">Reference proteome</keyword>
<feature type="compositionally biased region" description="Polar residues" evidence="1">
    <location>
        <begin position="447"/>
        <end position="458"/>
    </location>
</feature>
<evidence type="ECO:0000313" key="3">
    <source>
        <dbReference type="Proteomes" id="UP001319870"/>
    </source>
</evidence>
<feature type="region of interest" description="Disordered" evidence="1">
    <location>
        <begin position="401"/>
        <end position="492"/>
    </location>
</feature>
<accession>A0ABS7ZGX9</accession>
<evidence type="ECO:0000256" key="1">
    <source>
        <dbReference type="SAM" id="MobiDB-lite"/>
    </source>
</evidence>
<feature type="region of interest" description="Disordered" evidence="1">
    <location>
        <begin position="1"/>
        <end position="25"/>
    </location>
</feature>
<comment type="caution">
    <text evidence="2">The sequence shown here is derived from an EMBL/GenBank/DDBJ whole genome shotgun (WGS) entry which is preliminary data.</text>
</comment>
<gene>
    <name evidence="2" type="ORF">LEP48_05730</name>
</gene>
<organism evidence="2 3">
    <name type="scientific">Isoptericola luteus</name>
    <dbReference type="NCBI Taxonomy" id="2879484"/>
    <lineage>
        <taxon>Bacteria</taxon>
        <taxon>Bacillati</taxon>
        <taxon>Actinomycetota</taxon>
        <taxon>Actinomycetes</taxon>
        <taxon>Micrococcales</taxon>
        <taxon>Promicromonosporaceae</taxon>
        <taxon>Isoptericola</taxon>
    </lineage>
</organism>
<feature type="compositionally biased region" description="Low complexity" evidence="1">
    <location>
        <begin position="1"/>
        <end position="12"/>
    </location>
</feature>
<dbReference type="Proteomes" id="UP001319870">
    <property type="component" value="Unassembled WGS sequence"/>
</dbReference>
<sequence length="492" mass="51292">MTSTDNSTTHTGTGTGTGTDTGATEPVAAGAAGVRPSLGAVLDAHARGYAQAVRLHLADLGPDVVEDLTDGLEADLVDALADATAPLETAVGRAPQDDVTLDLGTHFGPADAYAAELRAAAGLPPRVLSDGRRRSRRTLAARGARLAERWQRAWSPVTSTPQWERLRGLGRDVRPFWWVARGWIVGAFLVTVLGGGRPSVVPEGAGELLVMALGALVSVQWARGRWIPGSWQPRATVAASVVAVLLVPAVAGTTYRESVAGADPWSGGGSYDAGYAAGRDDARNVAYGDSWGEDGVWVDGMQVSNLFVYDANGDPIKDVQVFDDRGRAVRTVTDGGGEQAWAVPDVQGSWYFRPMTADDGRDRWNVYPLRAVPEGGMEWSDDTGLWAPQVGVQPEAMPWPFLKAPTSFTSGGAASSDPSSDPSSEPSSKPTDESKETPKDEPEETAKGTSTDESSAGSSPERDGGSGASTAPSSKDVAPGARTTATAVEPAG</sequence>
<dbReference type="EMBL" id="JAIXCQ010000003">
    <property type="protein sequence ID" value="MCA5892854.1"/>
    <property type="molecule type" value="Genomic_DNA"/>
</dbReference>
<protein>
    <submittedName>
        <fullName evidence="2">Uncharacterized protein</fullName>
    </submittedName>
</protein>
<name>A0ABS7ZGX9_9MICO</name>
<feature type="compositionally biased region" description="Low complexity" evidence="1">
    <location>
        <begin position="409"/>
        <end position="429"/>
    </location>
</feature>
<proteinExistence type="predicted"/>
<dbReference type="RefSeq" id="WP_225564615.1">
    <property type="nucleotide sequence ID" value="NZ_JAIXCQ010000003.1"/>
</dbReference>